<feature type="coiled-coil region" evidence="1">
    <location>
        <begin position="5"/>
        <end position="39"/>
    </location>
</feature>
<evidence type="ECO:0000313" key="4">
    <source>
        <dbReference type="Proteomes" id="UP000011747"/>
    </source>
</evidence>
<dbReference type="RefSeq" id="WP_003353257.1">
    <property type="nucleotide sequence ID" value="NZ_JH414745.1"/>
</dbReference>
<evidence type="ECO:0000256" key="2">
    <source>
        <dbReference type="SAM" id="Phobius"/>
    </source>
</evidence>
<evidence type="ECO:0000313" key="3">
    <source>
        <dbReference type="EMBL" id="EHL78868.1"/>
    </source>
</evidence>
<accession>G9QJ12</accession>
<keyword evidence="4" id="KW-1185">Reference proteome</keyword>
<feature type="transmembrane region" description="Helical" evidence="2">
    <location>
        <begin position="49"/>
        <end position="68"/>
    </location>
</feature>
<comment type="caution">
    <text evidence="3">The sequence shown here is derived from an EMBL/GenBank/DDBJ whole genome shotgun (WGS) entry which is preliminary data.</text>
</comment>
<gene>
    <name evidence="3" type="ORF">HMPREF1015_02173</name>
</gene>
<dbReference type="HOGENOM" id="CLU_181272_0_0_9"/>
<reference evidence="3 4" key="1">
    <citation type="submission" date="2011-09" db="EMBL/GenBank/DDBJ databases">
        <title>The Genome Sequence of Bacillus smithii 7_3_47FAA.</title>
        <authorList>
            <consortium name="The Broad Institute Genome Sequencing Platform"/>
            <person name="Earl A."/>
            <person name="Ward D."/>
            <person name="Feldgarden M."/>
            <person name="Gevers D."/>
            <person name="Daigneault M."/>
            <person name="Strauss J."/>
            <person name="Allen-Vercoe E."/>
            <person name="Young S.K."/>
            <person name="Zeng Q."/>
            <person name="Gargeya S."/>
            <person name="Fitzgerald M."/>
            <person name="Haas B."/>
            <person name="Abouelleil A."/>
            <person name="Alvarado L."/>
            <person name="Arachchi H.M."/>
            <person name="Berlin A."/>
            <person name="Brown A."/>
            <person name="Chapman S.B."/>
            <person name="Chen Z."/>
            <person name="Dunbar C."/>
            <person name="Freedman E."/>
            <person name="Gearin G."/>
            <person name="Goldberg J."/>
            <person name="Griggs A."/>
            <person name="Gujja S."/>
            <person name="Heiman D."/>
            <person name="Howarth C."/>
            <person name="Larson L."/>
            <person name="Lui A."/>
            <person name="MacDonald P.J.P."/>
            <person name="Montmayeur A."/>
            <person name="Murphy C."/>
            <person name="Neiman D."/>
            <person name="Pearson M."/>
            <person name="Priest M."/>
            <person name="Roberts A."/>
            <person name="Saif S."/>
            <person name="Shea T."/>
            <person name="Shenoy N."/>
            <person name="Sisk P."/>
            <person name="Stolte C."/>
            <person name="Sykes S."/>
            <person name="Wortman J."/>
            <person name="Nusbaum C."/>
            <person name="Birren B."/>
        </authorList>
    </citation>
    <scope>NUCLEOTIDE SEQUENCE [LARGE SCALE GENOMIC DNA]</scope>
    <source>
        <strain evidence="3 4">7_3_47FAA</strain>
    </source>
</reference>
<proteinExistence type="predicted"/>
<dbReference type="AlphaFoldDB" id="G9QJ12"/>
<organism evidence="3 4">
    <name type="scientific">Bacillus smithii 7_3_47FAA</name>
    <dbReference type="NCBI Taxonomy" id="665952"/>
    <lineage>
        <taxon>Bacteria</taxon>
        <taxon>Bacillati</taxon>
        <taxon>Bacillota</taxon>
        <taxon>Bacilli</taxon>
        <taxon>Bacillales</taxon>
        <taxon>Bacillaceae</taxon>
        <taxon>Bacillus</taxon>
    </lineage>
</organism>
<keyword evidence="2" id="KW-0472">Membrane</keyword>
<protein>
    <submittedName>
        <fullName evidence="3">Uncharacterized protein</fullName>
    </submittedName>
</protein>
<dbReference type="EMBL" id="ACWF01000049">
    <property type="protein sequence ID" value="EHL78868.1"/>
    <property type="molecule type" value="Genomic_DNA"/>
</dbReference>
<name>G9QJ12_9BACI</name>
<sequence length="70" mass="7762">MSEEQKNLEQIIDDLNHTVQKLSEQVEQLQKEVAVLRENQDKPVLNPAIIGQIGGFVLGAIVLIGIFGDH</sequence>
<keyword evidence="2" id="KW-1133">Transmembrane helix</keyword>
<dbReference type="Proteomes" id="UP000011747">
    <property type="component" value="Unassembled WGS sequence"/>
</dbReference>
<evidence type="ECO:0000256" key="1">
    <source>
        <dbReference type="SAM" id="Coils"/>
    </source>
</evidence>
<keyword evidence="1" id="KW-0175">Coiled coil</keyword>
<dbReference type="PATRIC" id="fig|665952.3.peg.956"/>
<keyword evidence="2" id="KW-0812">Transmembrane</keyword>